<evidence type="ECO:0000259" key="4">
    <source>
        <dbReference type="Pfam" id="PF05569"/>
    </source>
</evidence>
<feature type="region of interest" description="Disordered" evidence="1">
    <location>
        <begin position="414"/>
        <end position="435"/>
    </location>
</feature>
<feature type="domain" description="M23ase beta-sheet core" evidence="3">
    <location>
        <begin position="341"/>
        <end position="437"/>
    </location>
</feature>
<dbReference type="SUPFAM" id="SSF51261">
    <property type="entry name" value="Duplicated hybrid motif"/>
    <property type="match status" value="1"/>
</dbReference>
<dbReference type="Gene3D" id="2.70.70.10">
    <property type="entry name" value="Glucose Permease (Domain IIA)"/>
    <property type="match status" value="1"/>
</dbReference>
<organism evidence="5 6">
    <name type="scientific">Marinoscillum furvescens DSM 4134</name>
    <dbReference type="NCBI Taxonomy" id="1122208"/>
    <lineage>
        <taxon>Bacteria</taxon>
        <taxon>Pseudomonadati</taxon>
        <taxon>Bacteroidota</taxon>
        <taxon>Cytophagia</taxon>
        <taxon>Cytophagales</taxon>
        <taxon>Reichenbachiellaceae</taxon>
        <taxon>Marinoscillum</taxon>
    </lineage>
</organism>
<dbReference type="OrthoDB" id="1522859at2"/>
<evidence type="ECO:0000256" key="1">
    <source>
        <dbReference type="SAM" id="MobiDB-lite"/>
    </source>
</evidence>
<name>A0A3D9KYB1_MARFU</name>
<dbReference type="InterPro" id="IPR008756">
    <property type="entry name" value="Peptidase_M56"/>
</dbReference>
<protein>
    <submittedName>
        <fullName evidence="5">BlaR1 peptidase M56</fullName>
    </submittedName>
</protein>
<accession>A0A3D9KYB1</accession>
<keyword evidence="2" id="KW-0812">Transmembrane</keyword>
<dbReference type="Pfam" id="PF05569">
    <property type="entry name" value="Peptidase_M56"/>
    <property type="match status" value="1"/>
</dbReference>
<feature type="compositionally biased region" description="Basic and acidic residues" evidence="1">
    <location>
        <begin position="424"/>
        <end position="435"/>
    </location>
</feature>
<evidence type="ECO:0000256" key="2">
    <source>
        <dbReference type="SAM" id="Phobius"/>
    </source>
</evidence>
<feature type="transmembrane region" description="Helical" evidence="2">
    <location>
        <begin position="6"/>
        <end position="26"/>
    </location>
</feature>
<dbReference type="PANTHER" id="PTHR21666">
    <property type="entry name" value="PEPTIDASE-RELATED"/>
    <property type="match status" value="1"/>
</dbReference>
<sequence length="467" mass="53054">MLAEFLTYLLKAALVQFALVGCYWLFLRNQTHFKFNRAWLIMTMPLALVIPTLRFAVVPLQPVEGAVHALYTRSTEMLVPIRVEQAVEAPGGFSWLKLIGLVYLCGVLIMLVRFLINLFRITNFTRLYEQITSVQGSRVFRTSLSQPFSFFSNIFLPAALAESEQEMVKAHELQHIRFRHSWDRMLVDFILVLFWFNPFMYLLRKLLIEVHEFQVDAVMAQQGAKASYQLALLRVAGGDVAGPVSFFGFSILKKRIHMMNRNQSSKYSLLRYATAVPVVALLLTLFSFEMRLPQRVEQFMPTALQTEEGIPSIFPVSTTQGRVRVSSTFGYRKDPFNGGKKFHKGMDIAAIIGTSVFATADGTVISAKHQPKGYGKNVIIQHADGYKTRYAQLDSYKVKVGDRVKKHQVIGEVGSSGRSTAPHLHYEVSKDDKPLDPKEFIQDYKFEKDDPVKSFGAVWQPQKEGDC</sequence>
<evidence type="ECO:0000259" key="3">
    <source>
        <dbReference type="Pfam" id="PF01551"/>
    </source>
</evidence>
<dbReference type="GO" id="GO:0004222">
    <property type="term" value="F:metalloendopeptidase activity"/>
    <property type="evidence" value="ECO:0007669"/>
    <property type="project" value="TreeGrafter"/>
</dbReference>
<dbReference type="Pfam" id="PF01551">
    <property type="entry name" value="Peptidase_M23"/>
    <property type="match status" value="1"/>
</dbReference>
<dbReference type="CDD" id="cd07341">
    <property type="entry name" value="M56_BlaR1_MecR1_like"/>
    <property type="match status" value="1"/>
</dbReference>
<feature type="transmembrane region" description="Helical" evidence="2">
    <location>
        <begin position="38"/>
        <end position="57"/>
    </location>
</feature>
<dbReference type="InterPro" id="IPR050570">
    <property type="entry name" value="Cell_wall_metabolism_enzyme"/>
</dbReference>
<feature type="transmembrane region" description="Helical" evidence="2">
    <location>
        <begin position="185"/>
        <end position="203"/>
    </location>
</feature>
<reference evidence="5 6" key="1">
    <citation type="submission" date="2018-07" db="EMBL/GenBank/DDBJ databases">
        <title>Genomic Encyclopedia of Type Strains, Phase IV (KMG-IV): sequencing the most valuable type-strain genomes for metagenomic binning, comparative biology and taxonomic classification.</title>
        <authorList>
            <person name="Goeker M."/>
        </authorList>
    </citation>
    <scope>NUCLEOTIDE SEQUENCE [LARGE SCALE GENOMIC DNA]</scope>
    <source>
        <strain evidence="5 6">DSM 4134</strain>
    </source>
</reference>
<feature type="domain" description="Peptidase M56" evidence="4">
    <location>
        <begin position="82"/>
        <end position="258"/>
    </location>
</feature>
<feature type="transmembrane region" description="Helical" evidence="2">
    <location>
        <begin position="269"/>
        <end position="288"/>
    </location>
</feature>
<keyword evidence="6" id="KW-1185">Reference proteome</keyword>
<gene>
    <name evidence="5" type="ORF">C7460_12660</name>
</gene>
<evidence type="ECO:0000313" key="6">
    <source>
        <dbReference type="Proteomes" id="UP000256779"/>
    </source>
</evidence>
<keyword evidence="2" id="KW-1133">Transmembrane helix</keyword>
<feature type="transmembrane region" description="Helical" evidence="2">
    <location>
        <begin position="95"/>
        <end position="116"/>
    </location>
</feature>
<dbReference type="PANTHER" id="PTHR21666:SF270">
    <property type="entry name" value="MUREIN HYDROLASE ACTIVATOR ENVC"/>
    <property type="match status" value="1"/>
</dbReference>
<proteinExistence type="predicted"/>
<keyword evidence="2" id="KW-0472">Membrane</keyword>
<dbReference type="InterPro" id="IPR011055">
    <property type="entry name" value="Dup_hybrid_motif"/>
</dbReference>
<dbReference type="FunFam" id="2.70.70.10:FF:000006">
    <property type="entry name" value="M23 family peptidase"/>
    <property type="match status" value="1"/>
</dbReference>
<dbReference type="AlphaFoldDB" id="A0A3D9KYB1"/>
<feature type="transmembrane region" description="Helical" evidence="2">
    <location>
        <begin position="228"/>
        <end position="249"/>
    </location>
</feature>
<dbReference type="EMBL" id="QREG01000026">
    <property type="protein sequence ID" value="RED93221.1"/>
    <property type="molecule type" value="Genomic_DNA"/>
</dbReference>
<dbReference type="CDD" id="cd12797">
    <property type="entry name" value="M23_peptidase"/>
    <property type="match status" value="1"/>
</dbReference>
<dbReference type="Proteomes" id="UP000256779">
    <property type="component" value="Unassembled WGS sequence"/>
</dbReference>
<dbReference type="InterPro" id="IPR016047">
    <property type="entry name" value="M23ase_b-sheet_dom"/>
</dbReference>
<evidence type="ECO:0000313" key="5">
    <source>
        <dbReference type="EMBL" id="RED93221.1"/>
    </source>
</evidence>
<comment type="caution">
    <text evidence="5">The sequence shown here is derived from an EMBL/GenBank/DDBJ whole genome shotgun (WGS) entry which is preliminary data.</text>
</comment>